<dbReference type="GO" id="GO:0032259">
    <property type="term" value="P:methylation"/>
    <property type="evidence" value="ECO:0007669"/>
    <property type="project" value="UniProtKB-KW"/>
</dbReference>
<dbReference type="Gene3D" id="3.40.50.150">
    <property type="entry name" value="Vaccinia Virus protein VP39"/>
    <property type="match status" value="2"/>
</dbReference>
<dbReference type="GO" id="GO:0008168">
    <property type="term" value="F:methyltransferase activity"/>
    <property type="evidence" value="ECO:0007669"/>
    <property type="project" value="UniProtKB-KW"/>
</dbReference>
<organism evidence="1 2">
    <name type="scientific">Mesorhizobium prunaredense</name>
    <dbReference type="NCBI Taxonomy" id="1631249"/>
    <lineage>
        <taxon>Bacteria</taxon>
        <taxon>Pseudomonadati</taxon>
        <taxon>Pseudomonadota</taxon>
        <taxon>Alphaproteobacteria</taxon>
        <taxon>Hyphomicrobiales</taxon>
        <taxon>Phyllobacteriaceae</taxon>
        <taxon>Mesorhizobium</taxon>
    </lineage>
</organism>
<keyword evidence="2" id="KW-1185">Reference proteome</keyword>
<name>A0A1R3VII8_9HYPH</name>
<protein>
    <submittedName>
        <fullName evidence="1">Adenine-specific DNA methylase containing a Zn-ribbon-like protein</fullName>
    </submittedName>
</protein>
<proteinExistence type="predicted"/>
<dbReference type="InterPro" id="IPR029063">
    <property type="entry name" value="SAM-dependent_MTases_sf"/>
</dbReference>
<keyword evidence="1" id="KW-0489">Methyltransferase</keyword>
<evidence type="ECO:0000313" key="2">
    <source>
        <dbReference type="Proteomes" id="UP000188388"/>
    </source>
</evidence>
<dbReference type="AlphaFoldDB" id="A0A1R3VII8"/>
<dbReference type="RefSeq" id="WP_143744718.1">
    <property type="nucleotide sequence ID" value="NZ_FTPD01000053.1"/>
</dbReference>
<dbReference type="STRING" id="1631249.BQ8794_570005"/>
<dbReference type="InterPro" id="IPR002052">
    <property type="entry name" value="DNA_methylase_N6_adenine_CS"/>
</dbReference>
<keyword evidence="1" id="KW-0808">Transferase</keyword>
<gene>
    <name evidence="1" type="ORF">BQ8794_570005</name>
</gene>
<dbReference type="PROSITE" id="PS00092">
    <property type="entry name" value="N6_MTASE"/>
    <property type="match status" value="1"/>
</dbReference>
<dbReference type="GO" id="GO:0003676">
    <property type="term" value="F:nucleic acid binding"/>
    <property type="evidence" value="ECO:0007669"/>
    <property type="project" value="InterPro"/>
</dbReference>
<reference evidence="2" key="1">
    <citation type="submission" date="2017-01" db="EMBL/GenBank/DDBJ databases">
        <authorList>
            <person name="Brunel B."/>
        </authorList>
    </citation>
    <scope>NUCLEOTIDE SEQUENCE [LARGE SCALE GENOMIC DNA]</scope>
</reference>
<dbReference type="SUPFAM" id="SSF53335">
    <property type="entry name" value="S-adenosyl-L-methionine-dependent methyltransferases"/>
    <property type="match status" value="2"/>
</dbReference>
<dbReference type="Proteomes" id="UP000188388">
    <property type="component" value="Unassembled WGS sequence"/>
</dbReference>
<evidence type="ECO:0000313" key="1">
    <source>
        <dbReference type="EMBL" id="SIT58683.1"/>
    </source>
</evidence>
<dbReference type="EMBL" id="FTPD01000053">
    <property type="protein sequence ID" value="SIT58683.1"/>
    <property type="molecule type" value="Genomic_DNA"/>
</dbReference>
<sequence>MSVGLPEQSLLDAGILPVGEIAQIAKREGVRPRPAYQSHRWFARRLAVTARSLAVAATTPSDRNFWSAYYGDASCEGVCVLDPFMGGGVMLLEASRLGADIFGTDIEPVAAAVSDFQGRLSQLNDLGPILEALKATVGAELAQYYKATDAEGNEETLLHAFWVQQHMCSNCEHTFDAHPTLRLAWNDDAKREWIICQDCGEIAERTKAKRGHLCACGIKTMPSTVRLDHGAAVCPCCGTKDRLIDVAKSTGTGPQFRLFAVETIPSGIEKKYPNVQRRIRKATFMDLAVFAKAAARLAYELELDSEFLACGPIPKEGRSDNRLIQYGYADYGDLFGARQKLHLGLLAREVSKLDGAVGEAMKIAFSNHLTTNNMLCAYAGGWRRLTGLFSIRAYRHIARPVELNPWLERNGRGTFPNAVRAVQRAAKAMREATEPTIADGTRTVRWFKPGSWDVRCRDARNLEHIEAESVDLVLTDPPYFNYIAYSELGHFFVPWMVRFRIVDTEHLSAFPSGQLAKAGSGLSAAKAFGESLGEAMKEVRRVCKPDARIVFTYQNLDGRGWQSLASALAVAGIRPIRVWPMYGDSSGGLHKRANSISWDCVVLCRQERCASVDPVVDHASAGAVEAEAWSKRLLQAGHKLAPGDIRNLTHAASMVEAFNRAFTEAAAHEAEGVRSEV</sequence>
<accession>A0A1R3VII8</accession>